<evidence type="ECO:0000256" key="1">
    <source>
        <dbReference type="ARBA" id="ARBA00004141"/>
    </source>
</evidence>
<protein>
    <submittedName>
        <fullName evidence="7">O-antigen ligase family protein</fullName>
    </submittedName>
</protein>
<feature type="transmembrane region" description="Helical" evidence="5">
    <location>
        <begin position="398"/>
        <end position="423"/>
    </location>
</feature>
<keyword evidence="4 5" id="KW-0472">Membrane</keyword>
<comment type="subcellular location">
    <subcellularLocation>
        <location evidence="1">Membrane</location>
        <topology evidence="1">Multi-pass membrane protein</topology>
    </subcellularLocation>
</comment>
<dbReference type="EMBL" id="JAPQFJ010000007">
    <property type="protein sequence ID" value="MCY6958623.1"/>
    <property type="molecule type" value="Genomic_DNA"/>
</dbReference>
<feature type="transmembrane region" description="Helical" evidence="5">
    <location>
        <begin position="135"/>
        <end position="153"/>
    </location>
</feature>
<evidence type="ECO:0000256" key="3">
    <source>
        <dbReference type="ARBA" id="ARBA00022989"/>
    </source>
</evidence>
<evidence type="ECO:0000256" key="4">
    <source>
        <dbReference type="ARBA" id="ARBA00023136"/>
    </source>
</evidence>
<dbReference type="InterPro" id="IPR051533">
    <property type="entry name" value="WaaL-like"/>
</dbReference>
<keyword evidence="2 5" id="KW-0812">Transmembrane</keyword>
<accession>A0ABT4DAD0</accession>
<feature type="transmembrane region" description="Helical" evidence="5">
    <location>
        <begin position="42"/>
        <end position="62"/>
    </location>
</feature>
<dbReference type="GO" id="GO:0016874">
    <property type="term" value="F:ligase activity"/>
    <property type="evidence" value="ECO:0007669"/>
    <property type="project" value="UniProtKB-KW"/>
</dbReference>
<sequence>MSFTNECKEYLSYLKKYMYIILSLYILCEVAIFIKIGRSNVFMFASTIFVTLFIICSIILCFKNFETTIKMYILSVPLIPLILYIFFRLKMTWIGTSMYWLYFLIFIINAYKAFQNNKLDFSKISLKNGRYKKVVLVYLVLIVLSFISAMLSIHKLESLNMMGVSLVSMAVISLLILSYKDTDKEFVKDIIAYLCGGVALSSIPDIIVALYTIIFQGKNQHLYGVLGSNFMLGYTIIVLPFILLFAINKDICPKYNKIFKLLLIIETVNLCTQMSRGILVAVFICFFLTIILDRKNFIKYLLVAAIIFSGLGYNIMHRWELNEIRQEIEVEGIGGVVQGPGFLKQVLDQTKSRRPIWIVAFRMIGDNPYFGVGPGQFKNNYLDYGGKPTRMYIDAHNIVLNVATEMGVIFTVIFFIACLFPFFKSLIHGWKYKKTMGVLYPSLIGISALFAYGNITGQAFMTSTYPVSIVPAFVFVMTYTIMIKTTKEYK</sequence>
<keyword evidence="3 5" id="KW-1133">Transmembrane helix</keyword>
<feature type="domain" description="O-antigen ligase-related" evidence="6">
    <location>
        <begin position="262"/>
        <end position="415"/>
    </location>
</feature>
<evidence type="ECO:0000256" key="2">
    <source>
        <dbReference type="ARBA" id="ARBA00022692"/>
    </source>
</evidence>
<proteinExistence type="predicted"/>
<organism evidence="7 8">
    <name type="scientific">Clostridium brassicae</name>
    <dbReference type="NCBI Taxonomy" id="2999072"/>
    <lineage>
        <taxon>Bacteria</taxon>
        <taxon>Bacillati</taxon>
        <taxon>Bacillota</taxon>
        <taxon>Clostridia</taxon>
        <taxon>Eubacteriales</taxon>
        <taxon>Clostridiaceae</taxon>
        <taxon>Clostridium</taxon>
    </lineage>
</organism>
<gene>
    <name evidence="7" type="ORF">OW729_08405</name>
</gene>
<dbReference type="RefSeq" id="WP_268061042.1">
    <property type="nucleotide sequence ID" value="NZ_JAPQFJ010000007.1"/>
</dbReference>
<evidence type="ECO:0000259" key="6">
    <source>
        <dbReference type="Pfam" id="PF04932"/>
    </source>
</evidence>
<evidence type="ECO:0000313" key="7">
    <source>
        <dbReference type="EMBL" id="MCY6958623.1"/>
    </source>
</evidence>
<dbReference type="Proteomes" id="UP001144612">
    <property type="component" value="Unassembled WGS sequence"/>
</dbReference>
<feature type="transmembrane region" description="Helical" evidence="5">
    <location>
        <begin position="69"/>
        <end position="87"/>
    </location>
</feature>
<feature type="transmembrane region" description="Helical" evidence="5">
    <location>
        <begin position="93"/>
        <end position="114"/>
    </location>
</feature>
<feature type="transmembrane region" description="Helical" evidence="5">
    <location>
        <begin position="435"/>
        <end position="453"/>
    </location>
</feature>
<name>A0ABT4DAD0_9CLOT</name>
<feature type="transmembrane region" description="Helical" evidence="5">
    <location>
        <begin position="465"/>
        <end position="483"/>
    </location>
</feature>
<feature type="transmembrane region" description="Helical" evidence="5">
    <location>
        <begin position="159"/>
        <end position="179"/>
    </location>
</feature>
<feature type="transmembrane region" description="Helical" evidence="5">
    <location>
        <begin position="17"/>
        <end position="36"/>
    </location>
</feature>
<evidence type="ECO:0000313" key="8">
    <source>
        <dbReference type="Proteomes" id="UP001144612"/>
    </source>
</evidence>
<feature type="transmembrane region" description="Helical" evidence="5">
    <location>
        <begin position="268"/>
        <end position="291"/>
    </location>
</feature>
<feature type="transmembrane region" description="Helical" evidence="5">
    <location>
        <begin position="191"/>
        <end position="214"/>
    </location>
</feature>
<keyword evidence="8" id="KW-1185">Reference proteome</keyword>
<feature type="transmembrane region" description="Helical" evidence="5">
    <location>
        <begin position="297"/>
        <end position="316"/>
    </location>
</feature>
<feature type="transmembrane region" description="Helical" evidence="5">
    <location>
        <begin position="226"/>
        <end position="247"/>
    </location>
</feature>
<dbReference type="Pfam" id="PF04932">
    <property type="entry name" value="Wzy_C"/>
    <property type="match status" value="1"/>
</dbReference>
<dbReference type="InterPro" id="IPR007016">
    <property type="entry name" value="O-antigen_ligase-rel_domated"/>
</dbReference>
<evidence type="ECO:0000256" key="5">
    <source>
        <dbReference type="SAM" id="Phobius"/>
    </source>
</evidence>
<reference evidence="7" key="1">
    <citation type="submission" date="2022-12" db="EMBL/GenBank/DDBJ databases">
        <title>Clostridium sp. nov., isolated from industrial wastewater.</title>
        <authorList>
            <person name="Jiayan W."/>
        </authorList>
    </citation>
    <scope>NUCLEOTIDE SEQUENCE</scope>
    <source>
        <strain evidence="7">ZC22-4</strain>
    </source>
</reference>
<dbReference type="PANTHER" id="PTHR37422:SF13">
    <property type="entry name" value="LIPOPOLYSACCHARIDE BIOSYNTHESIS PROTEIN PA4999-RELATED"/>
    <property type="match status" value="1"/>
</dbReference>
<keyword evidence="7" id="KW-0436">Ligase</keyword>
<comment type="caution">
    <text evidence="7">The sequence shown here is derived from an EMBL/GenBank/DDBJ whole genome shotgun (WGS) entry which is preliminary data.</text>
</comment>
<dbReference type="PANTHER" id="PTHR37422">
    <property type="entry name" value="TEICHURONIC ACID BIOSYNTHESIS PROTEIN TUAE"/>
    <property type="match status" value="1"/>
</dbReference>